<proteinExistence type="predicted"/>
<evidence type="ECO:0000256" key="1">
    <source>
        <dbReference type="SAM" id="Phobius"/>
    </source>
</evidence>
<dbReference type="Pfam" id="PF02518">
    <property type="entry name" value="HATPase_c"/>
    <property type="match status" value="1"/>
</dbReference>
<gene>
    <name evidence="3" type="ORF">FHX61_005148</name>
</gene>
<dbReference type="InterPro" id="IPR036890">
    <property type="entry name" value="HATPase_C_sf"/>
</dbReference>
<dbReference type="PANTHER" id="PTHR34220">
    <property type="entry name" value="SENSOR HISTIDINE KINASE YPDA"/>
    <property type="match status" value="1"/>
</dbReference>
<organism evidence="3 4">
    <name type="scientific">Cupriavidus alkaliphilus</name>
    <dbReference type="NCBI Taxonomy" id="942866"/>
    <lineage>
        <taxon>Bacteria</taxon>
        <taxon>Pseudomonadati</taxon>
        <taxon>Pseudomonadota</taxon>
        <taxon>Betaproteobacteria</taxon>
        <taxon>Burkholderiales</taxon>
        <taxon>Burkholderiaceae</taxon>
        <taxon>Cupriavidus</taxon>
    </lineage>
</organism>
<dbReference type="InterPro" id="IPR003594">
    <property type="entry name" value="HATPase_dom"/>
</dbReference>
<dbReference type="GO" id="GO:0000155">
    <property type="term" value="F:phosphorelay sensor kinase activity"/>
    <property type="evidence" value="ECO:0007669"/>
    <property type="project" value="InterPro"/>
</dbReference>
<feature type="transmembrane region" description="Helical" evidence="1">
    <location>
        <begin position="89"/>
        <end position="109"/>
    </location>
</feature>
<keyword evidence="1" id="KW-0472">Membrane</keyword>
<dbReference type="InterPro" id="IPR050640">
    <property type="entry name" value="Bact_2-comp_sensor_kinase"/>
</dbReference>
<sequence length="330" mass="36961">MISDTVMSELPKPVVTCPHFRPNHPPVPFPNSRLWRSAPEQRAYEEARHRVRALRFFYLHAMVYVVVNAMLIGFHLMGSSHRPWAGGPLMGWGIGLAVHGIMTWGRVGLLGRRWEERKIAEYMAQEQVRTLSTEKQLVEARMKLLQAQIEPHFLFNTLANVVSLIEPAPQKATMMLEHFIAYLRASLAASRAAQGTVAQEAKLLRDYLALIRIRMGERLQYTVDVDPQLEAMPLAPMLLQPVVENAIKHGLEPKIEGGRLLVRLERHGARMLATIEDDGMGFRPSAGAGVGLSNLRERLAVLYDGDAHVRIEERSPGTAVLIDLPLPSVS</sequence>
<keyword evidence="1" id="KW-1133">Transmembrane helix</keyword>
<dbReference type="EMBL" id="JACHWF010000008">
    <property type="protein sequence ID" value="MBB3010468.1"/>
    <property type="molecule type" value="Genomic_DNA"/>
</dbReference>
<name>A0A7W4YT90_9BURK</name>
<dbReference type="GO" id="GO:0016020">
    <property type="term" value="C:membrane"/>
    <property type="evidence" value="ECO:0007669"/>
    <property type="project" value="InterPro"/>
</dbReference>
<keyword evidence="1" id="KW-0812">Transmembrane</keyword>
<comment type="caution">
    <text evidence="3">The sequence shown here is derived from an EMBL/GenBank/DDBJ whole genome shotgun (WGS) entry which is preliminary data.</text>
</comment>
<feature type="domain" description="Histidine kinase/HSP90-like ATPase" evidence="2">
    <location>
        <begin position="234"/>
        <end position="328"/>
    </location>
</feature>
<dbReference type="Pfam" id="PF06580">
    <property type="entry name" value="His_kinase"/>
    <property type="match status" value="1"/>
</dbReference>
<dbReference type="SUPFAM" id="SSF55874">
    <property type="entry name" value="ATPase domain of HSP90 chaperone/DNA topoisomerase II/histidine kinase"/>
    <property type="match status" value="1"/>
</dbReference>
<dbReference type="Proteomes" id="UP000578036">
    <property type="component" value="Unassembled WGS sequence"/>
</dbReference>
<dbReference type="Gene3D" id="3.30.565.10">
    <property type="entry name" value="Histidine kinase-like ATPase, C-terminal domain"/>
    <property type="match status" value="1"/>
</dbReference>
<reference evidence="3 4" key="1">
    <citation type="submission" date="2020-08" db="EMBL/GenBank/DDBJ databases">
        <title>Genomic Encyclopedia of Type Strains, Phase IV (KMG-V): Genome sequencing to study the core and pangenomes of soil and plant-associated prokaryotes.</title>
        <authorList>
            <person name="Whitman W."/>
        </authorList>
    </citation>
    <scope>NUCLEOTIDE SEQUENCE [LARGE SCALE GENOMIC DNA]</scope>
    <source>
        <strain evidence="3 4">SLV-2362</strain>
    </source>
</reference>
<dbReference type="AlphaFoldDB" id="A0A7W4YT90"/>
<evidence type="ECO:0000313" key="3">
    <source>
        <dbReference type="EMBL" id="MBB3010468.1"/>
    </source>
</evidence>
<accession>A0A7W4YT90</accession>
<evidence type="ECO:0000259" key="2">
    <source>
        <dbReference type="SMART" id="SM00387"/>
    </source>
</evidence>
<feature type="transmembrane region" description="Helical" evidence="1">
    <location>
        <begin position="56"/>
        <end position="77"/>
    </location>
</feature>
<protein>
    <recommendedName>
        <fullName evidence="2">Histidine kinase/HSP90-like ATPase domain-containing protein</fullName>
    </recommendedName>
</protein>
<keyword evidence="4" id="KW-1185">Reference proteome</keyword>
<dbReference type="InterPro" id="IPR010559">
    <property type="entry name" value="Sig_transdc_His_kin_internal"/>
</dbReference>
<dbReference type="Pfam" id="PF13239">
    <property type="entry name" value="2TM"/>
    <property type="match status" value="1"/>
</dbReference>
<dbReference type="PANTHER" id="PTHR34220:SF9">
    <property type="entry name" value="SIGNAL TRANSDUCTION HISTIDINE KINASE INTERNAL REGION DOMAIN-CONTAINING PROTEIN"/>
    <property type="match status" value="1"/>
</dbReference>
<evidence type="ECO:0000313" key="4">
    <source>
        <dbReference type="Proteomes" id="UP000578036"/>
    </source>
</evidence>
<dbReference type="InterPro" id="IPR025698">
    <property type="entry name" value="2TM_dom"/>
</dbReference>
<dbReference type="SMART" id="SM00387">
    <property type="entry name" value="HATPase_c"/>
    <property type="match status" value="1"/>
</dbReference>